<dbReference type="GO" id="GO:0022857">
    <property type="term" value="F:transmembrane transporter activity"/>
    <property type="evidence" value="ECO:0007669"/>
    <property type="project" value="InterPro"/>
</dbReference>
<dbReference type="SUPFAM" id="SSF55874">
    <property type="entry name" value="ATPase domain of HSP90 chaperone/DNA topoisomerase II/histidine kinase"/>
    <property type="match status" value="1"/>
</dbReference>
<feature type="transmembrane region" description="Helical" evidence="13">
    <location>
        <begin position="113"/>
        <end position="133"/>
    </location>
</feature>
<keyword evidence="8" id="KW-0418">Kinase</keyword>
<feature type="transmembrane region" description="Helical" evidence="13">
    <location>
        <begin position="65"/>
        <end position="84"/>
    </location>
</feature>
<evidence type="ECO:0000256" key="9">
    <source>
        <dbReference type="ARBA" id="ARBA00022989"/>
    </source>
</evidence>
<dbReference type="CDD" id="cd10322">
    <property type="entry name" value="SLC5sbd"/>
    <property type="match status" value="1"/>
</dbReference>
<dbReference type="Gene3D" id="1.10.287.130">
    <property type="match status" value="1"/>
</dbReference>
<dbReference type="SMART" id="SM00448">
    <property type="entry name" value="REC"/>
    <property type="match status" value="1"/>
</dbReference>
<keyword evidence="7 13" id="KW-0812">Transmembrane</keyword>
<dbReference type="GO" id="GO:0009927">
    <property type="term" value="F:histidine phosphotransfer kinase activity"/>
    <property type="evidence" value="ECO:0007669"/>
    <property type="project" value="TreeGrafter"/>
</dbReference>
<dbReference type="EC" id="2.7.13.3" evidence="4"/>
<keyword evidence="9 13" id="KW-1133">Transmembrane helix</keyword>
<dbReference type="CDD" id="cd00130">
    <property type="entry name" value="PAS"/>
    <property type="match status" value="1"/>
</dbReference>
<dbReference type="NCBIfam" id="NF041832">
    <property type="entry name" value="near_NosP_CTERM"/>
    <property type="match status" value="1"/>
</dbReference>
<feature type="domain" description="Histidine kinase" evidence="14">
    <location>
        <begin position="804"/>
        <end position="1020"/>
    </location>
</feature>
<evidence type="ECO:0000256" key="2">
    <source>
        <dbReference type="ARBA" id="ARBA00004141"/>
    </source>
</evidence>
<dbReference type="AlphaFoldDB" id="A0A5C8Z941"/>
<feature type="transmembrane region" description="Helical" evidence="13">
    <location>
        <begin position="185"/>
        <end position="209"/>
    </location>
</feature>
<feature type="transmembrane region" description="Helical" evidence="13">
    <location>
        <begin position="239"/>
        <end position="257"/>
    </location>
</feature>
<feature type="modified residue" description="4-aspartylphosphate" evidence="11">
    <location>
        <position position="1089"/>
    </location>
</feature>
<dbReference type="Proteomes" id="UP000321764">
    <property type="component" value="Unassembled WGS sequence"/>
</dbReference>
<dbReference type="Gene3D" id="3.30.450.20">
    <property type="entry name" value="PAS domain"/>
    <property type="match status" value="1"/>
</dbReference>
<dbReference type="SUPFAM" id="SSF47384">
    <property type="entry name" value="Homodimeric domain of signal transducing histidine kinase"/>
    <property type="match status" value="1"/>
</dbReference>
<dbReference type="SUPFAM" id="SSF52172">
    <property type="entry name" value="CheY-like"/>
    <property type="match status" value="1"/>
</dbReference>
<proteinExistence type="inferred from homology"/>
<dbReference type="InterPro" id="IPR000014">
    <property type="entry name" value="PAS"/>
</dbReference>
<dbReference type="PANTHER" id="PTHR43047:SF9">
    <property type="entry name" value="HISTIDINE KINASE"/>
    <property type="match status" value="1"/>
</dbReference>
<dbReference type="EMBL" id="VKAD01000001">
    <property type="protein sequence ID" value="TXR53366.1"/>
    <property type="molecule type" value="Genomic_DNA"/>
</dbReference>
<feature type="transmembrane region" description="Helical" evidence="13">
    <location>
        <begin position="6"/>
        <end position="25"/>
    </location>
</feature>
<dbReference type="Gene3D" id="1.20.1730.10">
    <property type="entry name" value="Sodium/glucose cotransporter"/>
    <property type="match status" value="1"/>
</dbReference>
<comment type="subcellular location">
    <subcellularLocation>
        <location evidence="2">Membrane</location>
        <topology evidence="2">Multi-pass membrane protein</topology>
    </subcellularLocation>
</comment>
<dbReference type="InterPro" id="IPR003661">
    <property type="entry name" value="HisK_dim/P_dom"/>
</dbReference>
<dbReference type="Pfam" id="PF12860">
    <property type="entry name" value="PAS_7"/>
    <property type="match status" value="1"/>
</dbReference>
<feature type="transmembrane region" description="Helical" evidence="13">
    <location>
        <begin position="153"/>
        <end position="173"/>
    </location>
</feature>
<reference evidence="16 17" key="1">
    <citation type="submission" date="2019-07" db="EMBL/GenBank/DDBJ databases">
        <title>Reinekea sp. strain SSH23 genome sequencing and assembly.</title>
        <authorList>
            <person name="Kim I."/>
        </authorList>
    </citation>
    <scope>NUCLEOTIDE SEQUENCE [LARGE SCALE GENOMIC DNA]</scope>
    <source>
        <strain evidence="16 17">SSH23</strain>
    </source>
</reference>
<feature type="transmembrane region" description="Helical" evidence="13">
    <location>
        <begin position="278"/>
        <end position="302"/>
    </location>
</feature>
<feature type="transmembrane region" description="Helical" evidence="13">
    <location>
        <begin position="403"/>
        <end position="430"/>
    </location>
</feature>
<evidence type="ECO:0000256" key="12">
    <source>
        <dbReference type="SAM" id="Coils"/>
    </source>
</evidence>
<name>A0A5C8Z941_9GAMM</name>
<dbReference type="InterPro" id="IPR001734">
    <property type="entry name" value="Na/solute_symporter"/>
</dbReference>
<evidence type="ECO:0000259" key="14">
    <source>
        <dbReference type="PROSITE" id="PS50109"/>
    </source>
</evidence>
<dbReference type="SMART" id="SM00387">
    <property type="entry name" value="HATPase_c"/>
    <property type="match status" value="1"/>
</dbReference>
<dbReference type="FunFam" id="3.30.565.10:FF:000049">
    <property type="entry name" value="Two-component sensor histidine kinase"/>
    <property type="match status" value="1"/>
</dbReference>
<dbReference type="RefSeq" id="WP_147712674.1">
    <property type="nucleotide sequence ID" value="NZ_VKAD01000001.1"/>
</dbReference>
<feature type="transmembrane region" description="Helical" evidence="13">
    <location>
        <begin position="437"/>
        <end position="459"/>
    </location>
</feature>
<evidence type="ECO:0000256" key="4">
    <source>
        <dbReference type="ARBA" id="ARBA00012438"/>
    </source>
</evidence>
<dbReference type="Pfam" id="PF00072">
    <property type="entry name" value="Response_reg"/>
    <property type="match status" value="1"/>
</dbReference>
<dbReference type="InterPro" id="IPR036097">
    <property type="entry name" value="HisK_dim/P_sf"/>
</dbReference>
<dbReference type="CDD" id="cd00082">
    <property type="entry name" value="HisKA"/>
    <property type="match status" value="1"/>
</dbReference>
<dbReference type="GO" id="GO:0000155">
    <property type="term" value="F:phosphorelay sensor kinase activity"/>
    <property type="evidence" value="ECO:0007669"/>
    <property type="project" value="InterPro"/>
</dbReference>
<gene>
    <name evidence="16" type="ORF">FME95_01990</name>
</gene>
<feature type="transmembrane region" description="Helical" evidence="13">
    <location>
        <begin position="325"/>
        <end position="353"/>
    </location>
</feature>
<dbReference type="InterPro" id="IPR038377">
    <property type="entry name" value="Na/Glc_symporter_sf"/>
</dbReference>
<dbReference type="Pfam" id="PF02518">
    <property type="entry name" value="HATPase_c"/>
    <property type="match status" value="1"/>
</dbReference>
<comment type="similarity">
    <text evidence="3">Belongs to the sodium:solute symporter (SSF) (TC 2.A.21) family.</text>
</comment>
<dbReference type="PANTHER" id="PTHR43047">
    <property type="entry name" value="TWO-COMPONENT HISTIDINE PROTEIN KINASE"/>
    <property type="match status" value="1"/>
</dbReference>
<feature type="transmembrane region" description="Helical" evidence="13">
    <location>
        <begin position="37"/>
        <end position="53"/>
    </location>
</feature>
<evidence type="ECO:0000256" key="13">
    <source>
        <dbReference type="SAM" id="Phobius"/>
    </source>
</evidence>
<feature type="transmembrane region" description="Helical" evidence="13">
    <location>
        <begin position="374"/>
        <end position="397"/>
    </location>
</feature>
<dbReference type="CDD" id="cd00075">
    <property type="entry name" value="HATPase"/>
    <property type="match status" value="1"/>
</dbReference>
<keyword evidence="10 13" id="KW-0472">Membrane</keyword>
<dbReference type="GO" id="GO:0005886">
    <property type="term" value="C:plasma membrane"/>
    <property type="evidence" value="ECO:0007669"/>
    <property type="project" value="TreeGrafter"/>
</dbReference>
<dbReference type="CDD" id="cd00156">
    <property type="entry name" value="REC"/>
    <property type="match status" value="1"/>
</dbReference>
<evidence type="ECO:0000256" key="5">
    <source>
        <dbReference type="ARBA" id="ARBA00022553"/>
    </source>
</evidence>
<evidence type="ECO:0000256" key="7">
    <source>
        <dbReference type="ARBA" id="ARBA00022692"/>
    </source>
</evidence>
<comment type="caution">
    <text evidence="16">The sequence shown here is derived from an EMBL/GenBank/DDBJ whole genome shotgun (WGS) entry which is preliminary data.</text>
</comment>
<dbReference type="InterPro" id="IPR001789">
    <property type="entry name" value="Sig_transdc_resp-reg_receiver"/>
</dbReference>
<evidence type="ECO:0000259" key="15">
    <source>
        <dbReference type="PROSITE" id="PS50110"/>
    </source>
</evidence>
<dbReference type="SMART" id="SM00091">
    <property type="entry name" value="PAS"/>
    <property type="match status" value="1"/>
</dbReference>
<comment type="catalytic activity">
    <reaction evidence="1">
        <text>ATP + protein L-histidine = ADP + protein N-phospho-L-histidine.</text>
        <dbReference type="EC" id="2.7.13.3"/>
    </reaction>
</comment>
<accession>A0A5C8Z941</accession>
<dbReference type="InterPro" id="IPR003594">
    <property type="entry name" value="HATPase_dom"/>
</dbReference>
<dbReference type="InterPro" id="IPR035965">
    <property type="entry name" value="PAS-like_dom_sf"/>
</dbReference>
<organism evidence="16 17">
    <name type="scientific">Reinekea thalattae</name>
    <dbReference type="NCBI Taxonomy" id="2593301"/>
    <lineage>
        <taxon>Bacteria</taxon>
        <taxon>Pseudomonadati</taxon>
        <taxon>Pseudomonadota</taxon>
        <taxon>Gammaproteobacteria</taxon>
        <taxon>Oceanospirillales</taxon>
        <taxon>Saccharospirillaceae</taxon>
        <taxon>Reinekea</taxon>
    </lineage>
</organism>
<dbReference type="InterPro" id="IPR005467">
    <property type="entry name" value="His_kinase_dom"/>
</dbReference>
<evidence type="ECO:0000256" key="10">
    <source>
        <dbReference type="ARBA" id="ARBA00023136"/>
    </source>
</evidence>
<dbReference type="PROSITE" id="PS50109">
    <property type="entry name" value="HIS_KIN"/>
    <property type="match status" value="1"/>
</dbReference>
<protein>
    <recommendedName>
        <fullName evidence="4">histidine kinase</fullName>
        <ecNumber evidence="4">2.7.13.3</ecNumber>
    </recommendedName>
</protein>
<evidence type="ECO:0000313" key="16">
    <source>
        <dbReference type="EMBL" id="TXR53366.1"/>
    </source>
</evidence>
<evidence type="ECO:0000256" key="8">
    <source>
        <dbReference type="ARBA" id="ARBA00022777"/>
    </source>
</evidence>
<dbReference type="PROSITE" id="PS50283">
    <property type="entry name" value="NA_SOLUT_SYMP_3"/>
    <property type="match status" value="1"/>
</dbReference>
<dbReference type="Gene3D" id="3.30.565.10">
    <property type="entry name" value="Histidine kinase-like ATPase, C-terminal domain"/>
    <property type="match status" value="1"/>
</dbReference>
<dbReference type="OrthoDB" id="9764438at2"/>
<feature type="domain" description="Response regulatory" evidence="15">
    <location>
        <begin position="1040"/>
        <end position="1155"/>
    </location>
</feature>
<evidence type="ECO:0000313" key="17">
    <source>
        <dbReference type="Proteomes" id="UP000321764"/>
    </source>
</evidence>
<dbReference type="InterPro" id="IPR004358">
    <property type="entry name" value="Sig_transdc_His_kin-like_C"/>
</dbReference>
<evidence type="ECO:0000256" key="6">
    <source>
        <dbReference type="ARBA" id="ARBA00022679"/>
    </source>
</evidence>
<keyword evidence="6" id="KW-0808">Transferase</keyword>
<dbReference type="Pfam" id="PF00512">
    <property type="entry name" value="HisKA"/>
    <property type="match status" value="1"/>
</dbReference>
<keyword evidence="17" id="KW-1185">Reference proteome</keyword>
<evidence type="ECO:0000256" key="1">
    <source>
        <dbReference type="ARBA" id="ARBA00000085"/>
    </source>
</evidence>
<feature type="coiled-coil region" evidence="12">
    <location>
        <begin position="763"/>
        <end position="797"/>
    </location>
</feature>
<dbReference type="PRINTS" id="PR00344">
    <property type="entry name" value="BCTRLSENSOR"/>
</dbReference>
<sequence>MHSLSLFIFIALLYVMVFFAIAWWGDKKPLHSRLHPWVYGLSLTIFCTSWSFYGATAQFAGQGWYFSPVHLGAIVLLVFGFSFWQKLVRVAKQENATSLSDFITSRYGNSRTVALLVALISLFAVIPYIALQLQAMSVSFSLVSNTPVVTNYWFQDIALYIALVMAAVAMLLGTRHLDATKHNSGMLLAVAAEAIVKLVVFLVLGYWAVQSIGGGFVPLLRDSLAASATETLFNGFNDSYIYTTQMLLGLLAIFVLPRQFQLAVVDCRNDQDLQKSRWILPSYLILFNLFIAPLAAVGLLHVNADASQLEHLVLTLPLLHGRDDLVLLAFIGGLSAATSMLIVSTISLSTMLSNDLVLPMLIRFSIFRAESKRMASIILTVRRLGIVAILLAAFSYYRLVGSAHSLLLTGLVALVAVAQFVPSVVIGLFWTGVNRKGVIWGLSLGFLTWFYTLMLPMAAQTWLGTEALQQWLQQQSIFNPYALFGVDGLTPVVHATAWSLALNVLGLLLGSAYSQVSLKDRIQASRIVQQSAKEPAENQYSGITVADLYSLMSQFIAIEKLSSLFHGYTHPVTHRISKDGIADDRLIRNSERMLSSVMGLPAARLLFEEVEKIRLQGWGDVDNIVTEASQVFKFNRDILNSALQSINQGISIVDQQFNLVAWNKTYQQMFDYPEHLLVVGTPIIDLVRYNAEQGEYGEGSVAQLVEQRMAFLYRAENYKTERKVKDGRYINILGRPMDEGGYITVYTDVTEYRLITEQLKHSNEDLEMQVDKRTEALRQSNSELEKANVELEKANINKTKFLAAAGHDLVQPLNSAALFTASLQSRLNDSQESDELKLLCEKIESSLQSADSLLSELLDISKLDSDIIKPSISTFSLSSMLQSLQAEFAIIAEQRNVDFTLVVSSAVVVSDARLLRRILQNLISNAIKYSHSGRVLVGVRRHQQQLRIEVIDTGPGLSEQQCKVIFDEFYRVPEYAQKEQGLGLGLSIVKRMSELLDHPLSVESTLGKGSCFSVSVPKGDSLPVASQSKLEAVERGADWRILCVDNEQQIIDGMQSLMQAWGYQVDVALDEQAADQHIQKSQPELVIIDFHLNNEVTGLEVIDRWQQSWMQQTPVIVITADYTDEVRHATKDKGYYLLKKPIRPLQLKALLEKILA</sequence>
<keyword evidence="5 11" id="KW-0597">Phosphoprotein</keyword>
<evidence type="ECO:0000256" key="3">
    <source>
        <dbReference type="ARBA" id="ARBA00006434"/>
    </source>
</evidence>
<evidence type="ECO:0000256" key="11">
    <source>
        <dbReference type="PROSITE-ProRule" id="PRU00169"/>
    </source>
</evidence>
<keyword evidence="12" id="KW-0175">Coiled coil</keyword>
<dbReference type="SMART" id="SM00388">
    <property type="entry name" value="HisKA"/>
    <property type="match status" value="1"/>
</dbReference>
<dbReference type="InterPro" id="IPR011006">
    <property type="entry name" value="CheY-like_superfamily"/>
</dbReference>
<dbReference type="InterPro" id="IPR036890">
    <property type="entry name" value="HATPase_C_sf"/>
</dbReference>
<dbReference type="PROSITE" id="PS50110">
    <property type="entry name" value="RESPONSE_REGULATORY"/>
    <property type="match status" value="1"/>
</dbReference>
<dbReference type="SUPFAM" id="SSF55785">
    <property type="entry name" value="PYP-like sensor domain (PAS domain)"/>
    <property type="match status" value="1"/>
</dbReference>
<dbReference type="Gene3D" id="3.40.50.2300">
    <property type="match status" value="1"/>
</dbReference>